<proteinExistence type="predicted"/>
<sequence>MRRGRPGGPLPAARCSLLAARCSLPATRRPLRATQPDATHAAGSAWRLHARLCRPADRRGLDRYVSMDGCAPR</sequence>
<organism evidence="1 2">
    <name type="scientific">Burkholderia multivorans</name>
    <dbReference type="NCBI Taxonomy" id="87883"/>
    <lineage>
        <taxon>Bacteria</taxon>
        <taxon>Pseudomonadati</taxon>
        <taxon>Pseudomonadota</taxon>
        <taxon>Betaproteobacteria</taxon>
        <taxon>Burkholderiales</taxon>
        <taxon>Burkholderiaceae</taxon>
        <taxon>Burkholderia</taxon>
        <taxon>Burkholderia cepacia complex</taxon>
    </lineage>
</organism>
<protein>
    <submittedName>
        <fullName evidence="1">Uncharacterized protein</fullName>
    </submittedName>
</protein>
<dbReference type="EMBL" id="PVFZ01000008">
    <property type="protein sequence ID" value="PRF27836.1"/>
    <property type="molecule type" value="Genomic_DNA"/>
</dbReference>
<accession>A0A8E2S377</accession>
<evidence type="ECO:0000313" key="2">
    <source>
        <dbReference type="Proteomes" id="UP000237686"/>
    </source>
</evidence>
<dbReference type="Proteomes" id="UP000237686">
    <property type="component" value="Unassembled WGS sequence"/>
</dbReference>
<dbReference type="AlphaFoldDB" id="A0A8E2S377"/>
<gene>
    <name evidence="1" type="ORF">C6P98_02850</name>
</gene>
<name>A0A8E2S377_9BURK</name>
<reference evidence="1 2" key="1">
    <citation type="submission" date="2018-03" db="EMBL/GenBank/DDBJ databases">
        <authorList>
            <person name="Nguyen K."/>
            <person name="Fouts D."/>
            <person name="Sutton G."/>
        </authorList>
    </citation>
    <scope>NUCLEOTIDE SEQUENCE [LARGE SCALE GENOMIC DNA]</scope>
    <source>
        <strain evidence="1 2">AU17135</strain>
    </source>
</reference>
<evidence type="ECO:0000313" key="1">
    <source>
        <dbReference type="EMBL" id="PRF27836.1"/>
    </source>
</evidence>
<comment type="caution">
    <text evidence="1">The sequence shown here is derived from an EMBL/GenBank/DDBJ whole genome shotgun (WGS) entry which is preliminary data.</text>
</comment>